<dbReference type="EnsemblPlants" id="OPUNC07G10780.1">
    <property type="protein sequence ID" value="OPUNC07G10780.1"/>
    <property type="gene ID" value="OPUNC07G10780"/>
</dbReference>
<name>A0A0E0LJU0_ORYPU</name>
<dbReference type="OMA" id="HRASCGW"/>
<proteinExistence type="predicted"/>
<dbReference type="AlphaFoldDB" id="A0A0E0LJU0"/>
<feature type="region of interest" description="Disordered" evidence="1">
    <location>
        <begin position="1"/>
        <end position="47"/>
    </location>
</feature>
<evidence type="ECO:0000313" key="3">
    <source>
        <dbReference type="Proteomes" id="UP000026962"/>
    </source>
</evidence>
<protein>
    <submittedName>
        <fullName evidence="2">Uncharacterized protein</fullName>
    </submittedName>
</protein>
<accession>A0A0E0LJU0</accession>
<dbReference type="Gramene" id="OPUNC07G10780.1">
    <property type="protein sequence ID" value="OPUNC07G10780.1"/>
    <property type="gene ID" value="OPUNC07G10780"/>
</dbReference>
<feature type="compositionally biased region" description="Low complexity" evidence="1">
    <location>
        <begin position="32"/>
        <end position="46"/>
    </location>
</feature>
<organism evidence="2">
    <name type="scientific">Oryza punctata</name>
    <name type="common">Red rice</name>
    <dbReference type="NCBI Taxonomy" id="4537"/>
    <lineage>
        <taxon>Eukaryota</taxon>
        <taxon>Viridiplantae</taxon>
        <taxon>Streptophyta</taxon>
        <taxon>Embryophyta</taxon>
        <taxon>Tracheophyta</taxon>
        <taxon>Spermatophyta</taxon>
        <taxon>Magnoliopsida</taxon>
        <taxon>Liliopsida</taxon>
        <taxon>Poales</taxon>
        <taxon>Poaceae</taxon>
        <taxon>BOP clade</taxon>
        <taxon>Oryzoideae</taxon>
        <taxon>Oryzeae</taxon>
        <taxon>Oryzinae</taxon>
        <taxon>Oryza</taxon>
    </lineage>
</organism>
<dbReference type="HOGENOM" id="CLU_120192_1_0_1"/>
<evidence type="ECO:0000256" key="1">
    <source>
        <dbReference type="SAM" id="MobiDB-lite"/>
    </source>
</evidence>
<keyword evidence="3" id="KW-1185">Reference proteome</keyword>
<dbReference type="Proteomes" id="UP000026962">
    <property type="component" value="Chromosome 7"/>
</dbReference>
<reference evidence="2" key="1">
    <citation type="submission" date="2015-04" db="UniProtKB">
        <authorList>
            <consortium name="EnsemblPlants"/>
        </authorList>
    </citation>
    <scope>IDENTIFICATION</scope>
</reference>
<sequence length="163" mass="18118">MEEDNDTVAVDGGGRRAVADGSAASGLDVGRRVAPSPARRFSPRPRATTDGCNTSVILTEQASCTGPTFAHRAPCVWPQRIGWSQPVMKMLDGCYCVTSSLSLYHATTSFHDSIIDYHSPPGYTLHYQSQDINQPLHPYSKIQQSHQDRSFTMYFLLNQFFLF</sequence>
<evidence type="ECO:0000313" key="2">
    <source>
        <dbReference type="EnsemblPlants" id="OPUNC07G10780.1"/>
    </source>
</evidence>
<reference evidence="2" key="2">
    <citation type="submission" date="2018-05" db="EMBL/GenBank/DDBJ databases">
        <title>OpunRS2 (Oryza punctata Reference Sequence Version 2).</title>
        <authorList>
            <person name="Zhang J."/>
            <person name="Kudrna D."/>
            <person name="Lee S."/>
            <person name="Talag J."/>
            <person name="Welchert J."/>
            <person name="Wing R.A."/>
        </authorList>
    </citation>
    <scope>NUCLEOTIDE SEQUENCE [LARGE SCALE GENOMIC DNA]</scope>
</reference>